<gene>
    <name evidence="3" type="ORF">HYPSUDRAFT_65297</name>
</gene>
<proteinExistence type="predicted"/>
<feature type="region of interest" description="Disordered" evidence="2">
    <location>
        <begin position="1"/>
        <end position="25"/>
    </location>
</feature>
<dbReference type="OMA" id="LKMFKPF"/>
<dbReference type="AlphaFoldDB" id="A0A0D2P1F4"/>
<organism evidence="3 4">
    <name type="scientific">Hypholoma sublateritium (strain FD-334 SS-4)</name>
    <dbReference type="NCBI Taxonomy" id="945553"/>
    <lineage>
        <taxon>Eukaryota</taxon>
        <taxon>Fungi</taxon>
        <taxon>Dikarya</taxon>
        <taxon>Basidiomycota</taxon>
        <taxon>Agaricomycotina</taxon>
        <taxon>Agaricomycetes</taxon>
        <taxon>Agaricomycetidae</taxon>
        <taxon>Agaricales</taxon>
        <taxon>Agaricineae</taxon>
        <taxon>Strophariaceae</taxon>
        <taxon>Hypholoma</taxon>
    </lineage>
</organism>
<evidence type="ECO:0000313" key="3">
    <source>
        <dbReference type="EMBL" id="KJA24699.1"/>
    </source>
</evidence>
<feature type="compositionally biased region" description="Polar residues" evidence="2">
    <location>
        <begin position="1"/>
        <end position="12"/>
    </location>
</feature>
<reference evidence="4" key="1">
    <citation type="submission" date="2014-04" db="EMBL/GenBank/DDBJ databases">
        <title>Evolutionary Origins and Diversification of the Mycorrhizal Mutualists.</title>
        <authorList>
            <consortium name="DOE Joint Genome Institute"/>
            <consortium name="Mycorrhizal Genomics Consortium"/>
            <person name="Kohler A."/>
            <person name="Kuo A."/>
            <person name="Nagy L.G."/>
            <person name="Floudas D."/>
            <person name="Copeland A."/>
            <person name="Barry K.W."/>
            <person name="Cichocki N."/>
            <person name="Veneault-Fourrey C."/>
            <person name="LaButti K."/>
            <person name="Lindquist E.A."/>
            <person name="Lipzen A."/>
            <person name="Lundell T."/>
            <person name="Morin E."/>
            <person name="Murat C."/>
            <person name="Riley R."/>
            <person name="Ohm R."/>
            <person name="Sun H."/>
            <person name="Tunlid A."/>
            <person name="Henrissat B."/>
            <person name="Grigoriev I.V."/>
            <person name="Hibbett D.S."/>
            <person name="Martin F."/>
        </authorList>
    </citation>
    <scope>NUCLEOTIDE SEQUENCE [LARGE SCALE GENOMIC DNA]</scope>
    <source>
        <strain evidence="4">FD-334 SS-4</strain>
    </source>
</reference>
<dbReference type="Proteomes" id="UP000054270">
    <property type="component" value="Unassembled WGS sequence"/>
</dbReference>
<evidence type="ECO:0000256" key="1">
    <source>
        <dbReference type="SAM" id="Coils"/>
    </source>
</evidence>
<feature type="coiled-coil region" evidence="1">
    <location>
        <begin position="106"/>
        <end position="133"/>
    </location>
</feature>
<evidence type="ECO:0008006" key="5">
    <source>
        <dbReference type="Google" id="ProtNLM"/>
    </source>
</evidence>
<dbReference type="STRING" id="945553.A0A0D2P1F4"/>
<protein>
    <recommendedName>
        <fullName evidence="5">F-box domain-containing protein</fullName>
    </recommendedName>
</protein>
<dbReference type="EMBL" id="KN817535">
    <property type="protein sequence ID" value="KJA24699.1"/>
    <property type="molecule type" value="Genomic_DNA"/>
</dbReference>
<keyword evidence="1" id="KW-0175">Coiled coil</keyword>
<feature type="region of interest" description="Disordered" evidence="2">
    <location>
        <begin position="567"/>
        <end position="608"/>
    </location>
</feature>
<dbReference type="OrthoDB" id="3365698at2759"/>
<keyword evidence="4" id="KW-1185">Reference proteome</keyword>
<evidence type="ECO:0000256" key="2">
    <source>
        <dbReference type="SAM" id="MobiDB-lite"/>
    </source>
</evidence>
<evidence type="ECO:0000313" key="4">
    <source>
        <dbReference type="Proteomes" id="UP000054270"/>
    </source>
</evidence>
<sequence>MSQTSDLYGTSNPPSPPPPEYDAMTNKMTGAGFDLSAPDNVIAQHSFTQPIFSKPNNDPTWPKIVDVDNMTLSPSKFSDKLNTNYIPSHPEIVEVKTYVEMVNGKVSEYDTRIAELEATLTAIKQRRAELHANVTAHEALVSPLRRLPPEILQIIFVWCLSQNRNAVMHASEAPVLLGRICSEWRRISIATPELWATLHIVPPNVNFSNLTSSTARFQRKRDLIEMWLGRSGACPLSISLVWFAGDSEEETKLCGTLLEVLAPLCGRWKVLDFQVPLKMFKPFVGLSVQDVPYLEGLSLMDNRTPLDADAVDRWPDSLAFAENATRLRNFTLTFFSGGIRLPTIPWQDLTTLYLESNIAFFFRDSRDMLTTLSCCTSLISCTLKFPLSHTASLPAYDRLDFPMTMPELQVLCVDGDQHLHNTFHMSNTLVNLCAPRLRRLEILGRSGRPEGSVTPEPLNAIKTLLQRSKCPLEKLNVESMTMVPEEFIACLRLVPTLAELIVHNWSVRVTTGLAVVGDETVDANEVSENQILRALTISSGSYDTEKVVEQAKNDRQIIEGRRLKESPELREAPESIKEQCGESVSFQPPAPSHYPAPSSRPVEPDLPDLASVSSGPLCPNLERFDFTLCDASQSLLCDFVASRWSDLPEGVSQIKTVKCNFTAFEDDAVKVRMQKFRAEGLDAFVTYQVPINDDLNPSPWTGLEGPP</sequence>
<feature type="compositionally biased region" description="Basic and acidic residues" evidence="2">
    <location>
        <begin position="567"/>
        <end position="580"/>
    </location>
</feature>
<name>A0A0D2P1F4_HYPSF</name>
<accession>A0A0D2P1F4</accession>